<evidence type="ECO:0008006" key="4">
    <source>
        <dbReference type="Google" id="ProtNLM"/>
    </source>
</evidence>
<name>A0ABX8LPU5_9BACT</name>
<feature type="transmembrane region" description="Helical" evidence="1">
    <location>
        <begin position="302"/>
        <end position="319"/>
    </location>
</feature>
<dbReference type="Proteomes" id="UP000683559">
    <property type="component" value="Chromosome"/>
</dbReference>
<evidence type="ECO:0000313" key="2">
    <source>
        <dbReference type="EMBL" id="QXE91545.1"/>
    </source>
</evidence>
<protein>
    <recommendedName>
        <fullName evidence="4">Oligosaccharide repeat unit polymerase</fullName>
    </recommendedName>
</protein>
<keyword evidence="1" id="KW-1133">Transmembrane helix</keyword>
<feature type="transmembrane region" description="Helical" evidence="1">
    <location>
        <begin position="228"/>
        <end position="247"/>
    </location>
</feature>
<proteinExistence type="predicted"/>
<dbReference type="EMBL" id="CP077683">
    <property type="protein sequence ID" value="QXE91545.1"/>
    <property type="molecule type" value="Genomic_DNA"/>
</dbReference>
<feature type="transmembrane region" description="Helical" evidence="1">
    <location>
        <begin position="66"/>
        <end position="91"/>
    </location>
</feature>
<dbReference type="RefSeq" id="WP_217288126.1">
    <property type="nucleotide sequence ID" value="NZ_CP077683.1"/>
</dbReference>
<evidence type="ECO:0000313" key="3">
    <source>
        <dbReference type="Proteomes" id="UP000683559"/>
    </source>
</evidence>
<feature type="transmembrane region" description="Helical" evidence="1">
    <location>
        <begin position="191"/>
        <end position="216"/>
    </location>
</feature>
<keyword evidence="1" id="KW-0812">Transmembrane</keyword>
<accession>A0ABX8LPU5</accession>
<keyword evidence="1" id="KW-0472">Membrane</keyword>
<keyword evidence="3" id="KW-1185">Reference proteome</keyword>
<feature type="transmembrane region" description="Helical" evidence="1">
    <location>
        <begin position="161"/>
        <end position="179"/>
    </location>
</feature>
<feature type="transmembrane region" description="Helical" evidence="1">
    <location>
        <begin position="118"/>
        <end position="141"/>
    </location>
</feature>
<feature type="transmembrane region" description="Helical" evidence="1">
    <location>
        <begin position="6"/>
        <end position="25"/>
    </location>
</feature>
<evidence type="ECO:0000256" key="1">
    <source>
        <dbReference type="SAM" id="Phobius"/>
    </source>
</evidence>
<sequence length="445" mass="49962">MDNFEFILIPVTTLIFLLAFGAAFWKGGARNHVFYIFVLAVQAYYLFLCPVVYFNAGQFYAVNAYVARYFGIGLLQILLHLCFFLIGYWIVNKGRRLPPDGDLDFPPPDCREMMRYRVVGLFAFLYLVIFFNTLSEGFNLIDIIVGKVEENTMGLKGGSYFLQNFADSLITLVIAAYYYRIGGRYVTAMTLVAFPLFLVLGFRYRLILTIFGLFMAYIHRKGISKARVLSYLTVVVVFLYFVMFLTLNRTAFFTHQYDKINYNPADFPYTALVDQARGSMVDFALYQAVADGVVERDNGRTMFLYIVIKAVPANFFPGGEKPYPPPLLLGIDRAISAGREVGEAATALGGLFFGFGYLGIYIGGLCHGLAVGFAQRRARMGGLYGGLAGIAVSLVLFQWLTRGYFPQAVDHLVYLSFPVVALKFMTRKIEKRLNLSLPQGEGVPG</sequence>
<feature type="transmembrane region" description="Helical" evidence="1">
    <location>
        <begin position="351"/>
        <end position="374"/>
    </location>
</feature>
<feature type="transmembrane region" description="Helical" evidence="1">
    <location>
        <begin position="381"/>
        <end position="401"/>
    </location>
</feature>
<reference evidence="2 3" key="1">
    <citation type="submission" date="2021-06" db="EMBL/GenBank/DDBJ databases">
        <title>Gemonas diversity in paddy soil.</title>
        <authorList>
            <person name="Liu G."/>
        </authorList>
    </citation>
    <scope>NUCLEOTIDE SEQUENCE [LARGE SCALE GENOMIC DNA]</scope>
    <source>
        <strain evidence="2 3">RG2</strain>
    </source>
</reference>
<organism evidence="2 3">
    <name type="scientific">Geomonas subterranea</name>
    <dbReference type="NCBI Taxonomy" id="2847989"/>
    <lineage>
        <taxon>Bacteria</taxon>
        <taxon>Pseudomonadati</taxon>
        <taxon>Thermodesulfobacteriota</taxon>
        <taxon>Desulfuromonadia</taxon>
        <taxon>Geobacterales</taxon>
        <taxon>Geobacteraceae</taxon>
        <taxon>Geomonas</taxon>
    </lineage>
</organism>
<gene>
    <name evidence="2" type="ORF">KP001_03080</name>
</gene>
<feature type="transmembrane region" description="Helical" evidence="1">
    <location>
        <begin position="32"/>
        <end position="54"/>
    </location>
</feature>